<dbReference type="NCBIfam" id="NF046101">
    <property type="entry name" value="PA3496_fam"/>
    <property type="match status" value="1"/>
</dbReference>
<dbReference type="Proteomes" id="UP000295793">
    <property type="component" value="Unassembled WGS sequence"/>
</dbReference>
<name>A0A4V2UKE9_9GAMM</name>
<dbReference type="RefSeq" id="WP_132699387.1">
    <property type="nucleotide sequence ID" value="NZ_SLZR01000001.1"/>
</dbReference>
<dbReference type="EMBL" id="SLZR01000001">
    <property type="protein sequence ID" value="TCS44083.1"/>
    <property type="molecule type" value="Genomic_DNA"/>
</dbReference>
<evidence type="ECO:0000313" key="1">
    <source>
        <dbReference type="EMBL" id="TCS44083.1"/>
    </source>
</evidence>
<gene>
    <name evidence="1" type="ORF">BCF53_101426</name>
</gene>
<reference evidence="1 2" key="1">
    <citation type="submission" date="2019-03" db="EMBL/GenBank/DDBJ databases">
        <title>Genomic Encyclopedia of Archaeal and Bacterial Type Strains, Phase II (KMG-II): from individual species to whole genera.</title>
        <authorList>
            <person name="Goeker M."/>
        </authorList>
    </citation>
    <scope>NUCLEOTIDE SEQUENCE [LARGE SCALE GENOMIC DNA]</scope>
    <source>
        <strain evidence="1 2">DSM 15388</strain>
    </source>
</reference>
<protein>
    <submittedName>
        <fullName evidence="1">Uncharacterized protein</fullName>
    </submittedName>
</protein>
<dbReference type="InterPro" id="IPR058059">
    <property type="entry name" value="PA3496-like"/>
</dbReference>
<proteinExistence type="predicted"/>
<sequence>MSTNLYELELSNLEDSILHKPGEGSDSKRTENHRKLAARRAIEDHLEQQRLRNEYQDLDLEVYQ</sequence>
<keyword evidence="2" id="KW-1185">Reference proteome</keyword>
<accession>A0A4V2UKE9</accession>
<dbReference type="Pfam" id="PF26620">
    <property type="entry name" value="DUF8197"/>
    <property type="match status" value="1"/>
</dbReference>
<comment type="caution">
    <text evidence="1">The sequence shown here is derived from an EMBL/GenBank/DDBJ whole genome shotgun (WGS) entry which is preliminary data.</text>
</comment>
<dbReference type="InterPro" id="IPR058510">
    <property type="entry name" value="DUF8197"/>
</dbReference>
<dbReference type="AlphaFoldDB" id="A0A4V2UKE9"/>
<dbReference type="OrthoDB" id="6198932at2"/>
<evidence type="ECO:0000313" key="2">
    <source>
        <dbReference type="Proteomes" id="UP000295793"/>
    </source>
</evidence>
<organism evidence="1 2">
    <name type="scientific">Reinekea marinisedimentorum</name>
    <dbReference type="NCBI Taxonomy" id="230495"/>
    <lineage>
        <taxon>Bacteria</taxon>
        <taxon>Pseudomonadati</taxon>
        <taxon>Pseudomonadota</taxon>
        <taxon>Gammaproteobacteria</taxon>
        <taxon>Oceanospirillales</taxon>
        <taxon>Saccharospirillaceae</taxon>
        <taxon>Reinekea</taxon>
    </lineage>
</organism>